<dbReference type="EMBL" id="CP100390">
    <property type="protein sequence ID" value="UZE96144.1"/>
    <property type="molecule type" value="Genomic_DNA"/>
</dbReference>
<proteinExistence type="inferred from homology"/>
<dbReference type="Pfam" id="PF00582">
    <property type="entry name" value="Usp"/>
    <property type="match status" value="1"/>
</dbReference>
<dbReference type="CDD" id="cd00293">
    <property type="entry name" value="USP-like"/>
    <property type="match status" value="1"/>
</dbReference>
<keyword evidence="7" id="KW-1185">Reference proteome</keyword>
<dbReference type="Proteomes" id="UP001163739">
    <property type="component" value="Chromosome"/>
</dbReference>
<keyword evidence="3" id="KW-0963">Cytoplasm</keyword>
<comment type="similarity">
    <text evidence="2">Belongs to the universal stress protein A family.</text>
</comment>
<comment type="subcellular location">
    <subcellularLocation>
        <location evidence="1">Cytoplasm</location>
    </subcellularLocation>
</comment>
<organism evidence="6 7">
    <name type="scientific">Alkalimarinus alittae</name>
    <dbReference type="NCBI Taxonomy" id="2961619"/>
    <lineage>
        <taxon>Bacteria</taxon>
        <taxon>Pseudomonadati</taxon>
        <taxon>Pseudomonadota</taxon>
        <taxon>Gammaproteobacteria</taxon>
        <taxon>Alteromonadales</taxon>
        <taxon>Alteromonadaceae</taxon>
        <taxon>Alkalimarinus</taxon>
    </lineage>
</organism>
<evidence type="ECO:0000256" key="2">
    <source>
        <dbReference type="ARBA" id="ARBA00008791"/>
    </source>
</evidence>
<feature type="domain" description="UspA" evidence="5">
    <location>
        <begin position="4"/>
        <end position="143"/>
    </location>
</feature>
<evidence type="ECO:0000313" key="7">
    <source>
        <dbReference type="Proteomes" id="UP001163739"/>
    </source>
</evidence>
<evidence type="ECO:0000256" key="4">
    <source>
        <dbReference type="ARBA" id="ARBA00037131"/>
    </source>
</evidence>
<sequence length="223" mass="25644">MNLFRNIVYVLSDQTNASSPSLIRAIALAKSNQADLTLLRVLPDVSPFFKSNKVSISEQDLRNKVLEKESLNLQRITSTLKVEFNVMTEQVTGKRYIEIIRLVQSKGYDLVIKEADDIDWLDHLLGRDDMHLLRKCPCPIWLMKQDEKLEYKQIIAAVDLEDSIENFNKELNFTILKCASSLSLSEFTALRVVNIYDVPLAGFISQWVDQPEQTKKNYMTQSI</sequence>
<evidence type="ECO:0000256" key="1">
    <source>
        <dbReference type="ARBA" id="ARBA00004496"/>
    </source>
</evidence>
<dbReference type="PANTHER" id="PTHR47892">
    <property type="entry name" value="UNIVERSAL STRESS PROTEIN E"/>
    <property type="match status" value="1"/>
</dbReference>
<accession>A0ABY6N262</accession>
<comment type="function">
    <text evidence="4">Required for resistance to DNA-damaging agents.</text>
</comment>
<dbReference type="SUPFAM" id="SSF52402">
    <property type="entry name" value="Adenine nucleotide alpha hydrolases-like"/>
    <property type="match status" value="1"/>
</dbReference>
<evidence type="ECO:0000256" key="3">
    <source>
        <dbReference type="ARBA" id="ARBA00022490"/>
    </source>
</evidence>
<dbReference type="InterPro" id="IPR006016">
    <property type="entry name" value="UspA"/>
</dbReference>
<gene>
    <name evidence="6" type="ORF">NKI27_19180</name>
</gene>
<dbReference type="PANTHER" id="PTHR47892:SF1">
    <property type="entry name" value="UNIVERSAL STRESS PROTEIN E"/>
    <property type="match status" value="1"/>
</dbReference>
<evidence type="ECO:0000313" key="6">
    <source>
        <dbReference type="EMBL" id="UZE96144.1"/>
    </source>
</evidence>
<dbReference type="Gene3D" id="3.40.50.12370">
    <property type="match status" value="1"/>
</dbReference>
<dbReference type="RefSeq" id="WP_265047630.1">
    <property type="nucleotide sequence ID" value="NZ_CP100390.1"/>
</dbReference>
<name>A0ABY6N262_9ALTE</name>
<evidence type="ECO:0000259" key="5">
    <source>
        <dbReference type="Pfam" id="PF00582"/>
    </source>
</evidence>
<reference evidence="6" key="1">
    <citation type="submission" date="2022-06" db="EMBL/GenBank/DDBJ databases">
        <title>Alkalimarinus sp. nov., isolated from gut of a Alitta virens.</title>
        <authorList>
            <person name="Yang A.I."/>
            <person name="Shin N.-R."/>
        </authorList>
    </citation>
    <scope>NUCLEOTIDE SEQUENCE</scope>
    <source>
        <strain evidence="6">A2M4</strain>
    </source>
</reference>
<protein>
    <submittedName>
        <fullName evidence="6">Universal stress protein</fullName>
    </submittedName>
</protein>